<dbReference type="Gene3D" id="3.40.50.2300">
    <property type="match status" value="1"/>
</dbReference>
<evidence type="ECO:0000313" key="4">
    <source>
        <dbReference type="EMBL" id="AES88248.1"/>
    </source>
</evidence>
<keyword evidence="3" id="KW-0804">Transcription</keyword>
<dbReference type="eggNOG" id="KOG1601">
    <property type="taxonomic scope" value="Eukaryota"/>
</dbReference>
<dbReference type="HOGENOM" id="CLU_1715966_0_0_1"/>
<dbReference type="GO" id="GO:0000160">
    <property type="term" value="P:phosphorelay signal transduction system"/>
    <property type="evidence" value="ECO:0007669"/>
    <property type="project" value="UniProtKB-KW"/>
</dbReference>
<keyword evidence="6" id="KW-1185">Reference proteome</keyword>
<dbReference type="PANTHER" id="PTHR43874:SF106">
    <property type="entry name" value="TWO-COMPONENT RESPONSE REGULATOR ORR4"/>
    <property type="match status" value="1"/>
</dbReference>
<organism evidence="4 6">
    <name type="scientific">Medicago truncatula</name>
    <name type="common">Barrel medic</name>
    <name type="synonym">Medicago tribuloides</name>
    <dbReference type="NCBI Taxonomy" id="3880"/>
    <lineage>
        <taxon>Eukaryota</taxon>
        <taxon>Viridiplantae</taxon>
        <taxon>Streptophyta</taxon>
        <taxon>Embryophyta</taxon>
        <taxon>Tracheophyta</taxon>
        <taxon>Spermatophyta</taxon>
        <taxon>Magnoliopsida</taxon>
        <taxon>eudicotyledons</taxon>
        <taxon>Gunneridae</taxon>
        <taxon>Pentapetalae</taxon>
        <taxon>rosids</taxon>
        <taxon>fabids</taxon>
        <taxon>Fabales</taxon>
        <taxon>Fabaceae</taxon>
        <taxon>Papilionoideae</taxon>
        <taxon>50 kb inversion clade</taxon>
        <taxon>NPAAA clade</taxon>
        <taxon>Hologalegina</taxon>
        <taxon>IRL clade</taxon>
        <taxon>Trifolieae</taxon>
        <taxon>Medicago</taxon>
    </lineage>
</organism>
<dbReference type="PANTHER" id="PTHR43874">
    <property type="entry name" value="TWO-COMPONENT RESPONSE REGULATOR"/>
    <property type="match status" value="1"/>
</dbReference>
<name>G7JG23_MEDTR</name>
<dbReference type="InterPro" id="IPR045279">
    <property type="entry name" value="ARR-like"/>
</dbReference>
<proteinExistence type="predicted"/>
<keyword evidence="1" id="KW-0902">Two-component regulatory system</keyword>
<dbReference type="STRING" id="3880.G7JG23"/>
<dbReference type="PaxDb" id="3880-AES88248"/>
<evidence type="ECO:0000256" key="2">
    <source>
        <dbReference type="ARBA" id="ARBA00023015"/>
    </source>
</evidence>
<reference evidence="4 6" key="2">
    <citation type="journal article" date="2014" name="BMC Genomics">
        <title>An improved genome release (version Mt4.0) for the model legume Medicago truncatula.</title>
        <authorList>
            <person name="Tang H."/>
            <person name="Krishnakumar V."/>
            <person name="Bidwell S."/>
            <person name="Rosen B."/>
            <person name="Chan A."/>
            <person name="Zhou S."/>
            <person name="Gentzbittel L."/>
            <person name="Childs K.L."/>
            <person name="Yandell M."/>
            <person name="Gundlach H."/>
            <person name="Mayer K.F."/>
            <person name="Schwartz D.C."/>
            <person name="Town C.D."/>
        </authorList>
    </citation>
    <scope>GENOME REANNOTATION</scope>
    <source>
        <strain evidence="5 6">cv. Jemalong A17</strain>
    </source>
</reference>
<keyword evidence="2" id="KW-0805">Transcription regulation</keyword>
<dbReference type="AlphaFoldDB" id="G7JG23"/>
<dbReference type="Proteomes" id="UP000002051">
    <property type="component" value="Chromosome 4"/>
</dbReference>
<dbReference type="GO" id="GO:0009736">
    <property type="term" value="P:cytokinin-activated signaling pathway"/>
    <property type="evidence" value="ECO:0007669"/>
    <property type="project" value="InterPro"/>
</dbReference>
<reference evidence="4 6" key="1">
    <citation type="journal article" date="2011" name="Nature">
        <title>The Medicago genome provides insight into the evolution of rhizobial symbioses.</title>
        <authorList>
            <person name="Young N.D."/>
            <person name="Debelle F."/>
            <person name="Oldroyd G.E."/>
            <person name="Geurts R."/>
            <person name="Cannon S.B."/>
            <person name="Udvardi M.K."/>
            <person name="Benedito V.A."/>
            <person name="Mayer K.F."/>
            <person name="Gouzy J."/>
            <person name="Schoof H."/>
            <person name="Van de Peer Y."/>
            <person name="Proost S."/>
            <person name="Cook D.R."/>
            <person name="Meyers B.C."/>
            <person name="Spannagl M."/>
            <person name="Cheung F."/>
            <person name="De Mita S."/>
            <person name="Krishnakumar V."/>
            <person name="Gundlach H."/>
            <person name="Zhou S."/>
            <person name="Mudge J."/>
            <person name="Bharti A.K."/>
            <person name="Murray J.D."/>
            <person name="Naoumkina M.A."/>
            <person name="Rosen B."/>
            <person name="Silverstein K.A."/>
            <person name="Tang H."/>
            <person name="Rombauts S."/>
            <person name="Zhao P.X."/>
            <person name="Zhou P."/>
            <person name="Barbe V."/>
            <person name="Bardou P."/>
            <person name="Bechner M."/>
            <person name="Bellec A."/>
            <person name="Berger A."/>
            <person name="Berges H."/>
            <person name="Bidwell S."/>
            <person name="Bisseling T."/>
            <person name="Choisne N."/>
            <person name="Couloux A."/>
            <person name="Denny R."/>
            <person name="Deshpande S."/>
            <person name="Dai X."/>
            <person name="Doyle J.J."/>
            <person name="Dudez A.M."/>
            <person name="Farmer A.D."/>
            <person name="Fouteau S."/>
            <person name="Franken C."/>
            <person name="Gibelin C."/>
            <person name="Gish J."/>
            <person name="Goldstein S."/>
            <person name="Gonzalez A.J."/>
            <person name="Green P.J."/>
            <person name="Hallab A."/>
            <person name="Hartog M."/>
            <person name="Hua A."/>
            <person name="Humphray S.J."/>
            <person name="Jeong D.H."/>
            <person name="Jing Y."/>
            <person name="Jocker A."/>
            <person name="Kenton S.M."/>
            <person name="Kim D.J."/>
            <person name="Klee K."/>
            <person name="Lai H."/>
            <person name="Lang C."/>
            <person name="Lin S."/>
            <person name="Macmil S.L."/>
            <person name="Magdelenat G."/>
            <person name="Matthews L."/>
            <person name="McCorrison J."/>
            <person name="Monaghan E.L."/>
            <person name="Mun J.H."/>
            <person name="Najar F.Z."/>
            <person name="Nicholson C."/>
            <person name="Noirot C."/>
            <person name="O'Bleness M."/>
            <person name="Paule C.R."/>
            <person name="Poulain J."/>
            <person name="Prion F."/>
            <person name="Qin B."/>
            <person name="Qu C."/>
            <person name="Retzel E.F."/>
            <person name="Riddle C."/>
            <person name="Sallet E."/>
            <person name="Samain S."/>
            <person name="Samson N."/>
            <person name="Sanders I."/>
            <person name="Saurat O."/>
            <person name="Scarpelli C."/>
            <person name="Schiex T."/>
            <person name="Segurens B."/>
            <person name="Severin A.J."/>
            <person name="Sherrier D.J."/>
            <person name="Shi R."/>
            <person name="Sims S."/>
            <person name="Singer S.R."/>
            <person name="Sinharoy S."/>
            <person name="Sterck L."/>
            <person name="Viollet A."/>
            <person name="Wang B.B."/>
            <person name="Wang K."/>
            <person name="Wang M."/>
            <person name="Wang X."/>
            <person name="Warfsmann J."/>
            <person name="Weissenbach J."/>
            <person name="White D.D."/>
            <person name="White J.D."/>
            <person name="Wiley G.B."/>
            <person name="Wincker P."/>
            <person name="Xing Y."/>
            <person name="Yang L."/>
            <person name="Yao Z."/>
            <person name="Ying F."/>
            <person name="Zhai J."/>
            <person name="Zhou L."/>
            <person name="Zuber A."/>
            <person name="Denarie J."/>
            <person name="Dixon R.A."/>
            <person name="May G.D."/>
            <person name="Schwartz D.C."/>
            <person name="Rogers J."/>
            <person name="Quetier F."/>
            <person name="Town C.D."/>
            <person name="Roe B.A."/>
        </authorList>
    </citation>
    <scope>NUCLEOTIDE SEQUENCE [LARGE SCALE GENOMIC DNA]</scope>
    <source>
        <strain evidence="4">A17</strain>
        <strain evidence="5 6">cv. Jemalong A17</strain>
    </source>
</reference>
<gene>
    <name evidence="4" type="ordered locus">MTR_4g051330</name>
</gene>
<accession>G7JG23</accession>
<evidence type="ECO:0000256" key="3">
    <source>
        <dbReference type="ARBA" id="ARBA00023163"/>
    </source>
</evidence>
<dbReference type="EnsemblPlants" id="AES88248">
    <property type="protein sequence ID" value="AES88248"/>
    <property type="gene ID" value="MTR_4g051330"/>
</dbReference>
<evidence type="ECO:0000256" key="1">
    <source>
        <dbReference type="ARBA" id="ARBA00023012"/>
    </source>
</evidence>
<evidence type="ECO:0000313" key="5">
    <source>
        <dbReference type="EnsemblPlants" id="AES88248"/>
    </source>
</evidence>
<evidence type="ECO:0000313" key="6">
    <source>
        <dbReference type="Proteomes" id="UP000002051"/>
    </source>
</evidence>
<reference evidence="5" key="3">
    <citation type="submission" date="2015-04" db="UniProtKB">
        <authorList>
            <consortium name="EnsemblPlants"/>
        </authorList>
    </citation>
    <scope>IDENTIFICATION</scope>
    <source>
        <strain evidence="5">cv. Jemalong A17</strain>
    </source>
</reference>
<sequence length="153" mass="17389">MARQVGFIGCLPPYIDIHDLLLTVKDVISSNNPHTNILYSQLPTFAADTINSMHFKFNASVDDVFIWSNNKNGIYTESNSLKDIPVVIMSSENVPSRINRCLEEGAEEFFLKPVQQSDVNKLKPHLLKTKVKNEDDLINNKRRIHNNAIPLKN</sequence>
<protein>
    <submittedName>
        <fullName evidence="4">Response regulator, putative</fullName>
    </submittedName>
</protein>
<dbReference type="SUPFAM" id="SSF52172">
    <property type="entry name" value="CheY-like"/>
    <property type="match status" value="1"/>
</dbReference>
<dbReference type="EMBL" id="CM001220">
    <property type="protein sequence ID" value="AES88248.1"/>
    <property type="molecule type" value="Genomic_DNA"/>
</dbReference>
<dbReference type="InterPro" id="IPR011006">
    <property type="entry name" value="CheY-like_superfamily"/>
</dbReference>